<organism evidence="11 12">
    <name type="scientific">Alkalimarinus sediminis</name>
    <dbReference type="NCBI Taxonomy" id="1632866"/>
    <lineage>
        <taxon>Bacteria</taxon>
        <taxon>Pseudomonadati</taxon>
        <taxon>Pseudomonadota</taxon>
        <taxon>Gammaproteobacteria</taxon>
        <taxon>Alteromonadales</taxon>
        <taxon>Alteromonadaceae</taxon>
        <taxon>Alkalimarinus</taxon>
    </lineage>
</organism>
<evidence type="ECO:0000259" key="9">
    <source>
        <dbReference type="PROSITE" id="PS50045"/>
    </source>
</evidence>
<keyword evidence="3" id="KW-0067">ATP-binding</keyword>
<dbReference type="PROSITE" id="PS00688">
    <property type="entry name" value="SIGMA54_INTERACT_3"/>
    <property type="match status" value="1"/>
</dbReference>
<evidence type="ECO:0000259" key="10">
    <source>
        <dbReference type="PROSITE" id="PS50110"/>
    </source>
</evidence>
<dbReference type="InterPro" id="IPR025662">
    <property type="entry name" value="Sigma_54_int_dom_ATP-bd_1"/>
</dbReference>
<dbReference type="Gene3D" id="3.40.50.300">
    <property type="entry name" value="P-loop containing nucleotide triphosphate hydrolases"/>
    <property type="match status" value="1"/>
</dbReference>
<keyword evidence="1 8" id="KW-0597">Phosphoprotein</keyword>
<dbReference type="PROSITE" id="PS50045">
    <property type="entry name" value="SIGMA54_INTERACT_4"/>
    <property type="match status" value="1"/>
</dbReference>
<evidence type="ECO:0000256" key="2">
    <source>
        <dbReference type="ARBA" id="ARBA00022741"/>
    </source>
</evidence>
<dbReference type="Pfam" id="PF25601">
    <property type="entry name" value="AAA_lid_14"/>
    <property type="match status" value="1"/>
</dbReference>
<dbReference type="InterPro" id="IPR002197">
    <property type="entry name" value="HTH_Fis"/>
</dbReference>
<dbReference type="InterPro" id="IPR009057">
    <property type="entry name" value="Homeodomain-like_sf"/>
</dbReference>
<dbReference type="Pfam" id="PF00158">
    <property type="entry name" value="Sigma54_activat"/>
    <property type="match status" value="1"/>
</dbReference>
<gene>
    <name evidence="11" type="ORF">NNL22_01135</name>
</gene>
<dbReference type="GO" id="GO:0005524">
    <property type="term" value="F:ATP binding"/>
    <property type="evidence" value="ECO:0007669"/>
    <property type="project" value="UniProtKB-KW"/>
</dbReference>
<dbReference type="PANTHER" id="PTHR32071:SF57">
    <property type="entry name" value="C4-DICARBOXYLATE TRANSPORT TRANSCRIPTIONAL REGULATORY PROTEIN DCTD"/>
    <property type="match status" value="1"/>
</dbReference>
<evidence type="ECO:0000256" key="1">
    <source>
        <dbReference type="ARBA" id="ARBA00022553"/>
    </source>
</evidence>
<dbReference type="PANTHER" id="PTHR32071">
    <property type="entry name" value="TRANSCRIPTIONAL REGULATORY PROTEIN"/>
    <property type="match status" value="1"/>
</dbReference>
<evidence type="ECO:0000256" key="3">
    <source>
        <dbReference type="ARBA" id="ARBA00022840"/>
    </source>
</evidence>
<evidence type="ECO:0000313" key="11">
    <source>
        <dbReference type="EMBL" id="UZW76898.1"/>
    </source>
</evidence>
<evidence type="ECO:0000256" key="8">
    <source>
        <dbReference type="PROSITE-ProRule" id="PRU00169"/>
    </source>
</evidence>
<dbReference type="FunFam" id="3.40.50.2300:FF:000018">
    <property type="entry name" value="DNA-binding transcriptional regulator NtrC"/>
    <property type="match status" value="1"/>
</dbReference>
<feature type="modified residue" description="4-aspartylphosphate" evidence="8">
    <location>
        <position position="65"/>
    </location>
</feature>
<dbReference type="FunFam" id="3.40.50.300:FF:000006">
    <property type="entry name" value="DNA-binding transcriptional regulator NtrC"/>
    <property type="match status" value="1"/>
</dbReference>
<sequence length="463" mass="52242">MLDSKTSQSVVDADTQVYIIDDEKHVRTAVQQTLELANYKAESFESALSAIPHLNANWPGVIVSDINMPEINGLQLMEKVQQIDKELPIILVTGHGDISMAVSAIRSGAYDFIEKPFSNEQITEVVRRALEKRALTLENRNLRKELEAHTSPGPRILGNTPPILKMRRVLHQVMDTPTDILLNGETGVGKELVARYLHEHSIRKDKNFVAINCGAIPENLIESELYGHEAGAFTGADKIRIGKFEHANGGTLFLDEIESMPMGLQVKILRVLEERQVERLGANQLIPLDIRIIAATKVDLKALSEQGGFRRDLLYRLNIVSVDIPALRDRADDIPLLFEHFALIAAARYQREIIPLSPEKIHDLMVYEWPGNVRELRNMAERYVIMGDETTFNMSDLDSSTEIQGRQTLQEKVEFFERSLVADALTKNQGSIKETMVTLGLPRKTLYDKMKKHGLSRSEYIND</sequence>
<dbReference type="Pfam" id="PF00072">
    <property type="entry name" value="Response_reg"/>
    <property type="match status" value="1"/>
</dbReference>
<dbReference type="InterPro" id="IPR002078">
    <property type="entry name" value="Sigma_54_int"/>
</dbReference>
<keyword evidence="6" id="KW-0238">DNA-binding</keyword>
<dbReference type="Gene3D" id="1.10.8.60">
    <property type="match status" value="1"/>
</dbReference>
<keyword evidence="7" id="KW-0804">Transcription</keyword>
<evidence type="ECO:0000256" key="4">
    <source>
        <dbReference type="ARBA" id="ARBA00023012"/>
    </source>
</evidence>
<reference evidence="11" key="1">
    <citation type="submission" date="2022-07" db="EMBL/GenBank/DDBJ databases">
        <title>Alkalimarinus sp. nov., isolated from gut of a Alitta virens.</title>
        <authorList>
            <person name="Yang A.I."/>
            <person name="Shin N.-R."/>
        </authorList>
    </citation>
    <scope>NUCLEOTIDE SEQUENCE</scope>
    <source>
        <strain evidence="11">FA028</strain>
    </source>
</reference>
<dbReference type="GO" id="GO:0043565">
    <property type="term" value="F:sequence-specific DNA binding"/>
    <property type="evidence" value="ECO:0007669"/>
    <property type="project" value="InterPro"/>
</dbReference>
<feature type="domain" description="Sigma-54 factor interaction" evidence="9">
    <location>
        <begin position="156"/>
        <end position="385"/>
    </location>
</feature>
<dbReference type="SUPFAM" id="SSF52172">
    <property type="entry name" value="CheY-like"/>
    <property type="match status" value="1"/>
</dbReference>
<dbReference type="InterPro" id="IPR001789">
    <property type="entry name" value="Sig_transdc_resp-reg_receiver"/>
</dbReference>
<evidence type="ECO:0000256" key="5">
    <source>
        <dbReference type="ARBA" id="ARBA00023015"/>
    </source>
</evidence>
<dbReference type="GO" id="GO:0000160">
    <property type="term" value="P:phosphorelay signal transduction system"/>
    <property type="evidence" value="ECO:0007669"/>
    <property type="project" value="UniProtKB-KW"/>
</dbReference>
<dbReference type="Gene3D" id="1.10.10.60">
    <property type="entry name" value="Homeodomain-like"/>
    <property type="match status" value="1"/>
</dbReference>
<dbReference type="Pfam" id="PF02954">
    <property type="entry name" value="HTH_8"/>
    <property type="match status" value="1"/>
</dbReference>
<evidence type="ECO:0000256" key="6">
    <source>
        <dbReference type="ARBA" id="ARBA00023125"/>
    </source>
</evidence>
<name>A0A9E8KQY4_9ALTE</name>
<dbReference type="SUPFAM" id="SSF46689">
    <property type="entry name" value="Homeodomain-like"/>
    <property type="match status" value="1"/>
</dbReference>
<dbReference type="InterPro" id="IPR011006">
    <property type="entry name" value="CheY-like_superfamily"/>
</dbReference>
<dbReference type="SMART" id="SM00448">
    <property type="entry name" value="REC"/>
    <property type="match status" value="1"/>
</dbReference>
<dbReference type="PROSITE" id="PS00675">
    <property type="entry name" value="SIGMA54_INTERACT_1"/>
    <property type="match status" value="1"/>
</dbReference>
<dbReference type="Proteomes" id="UP001164472">
    <property type="component" value="Chromosome"/>
</dbReference>
<dbReference type="Gene3D" id="3.40.50.2300">
    <property type="match status" value="1"/>
</dbReference>
<dbReference type="KEGG" id="asem:NNL22_01135"/>
<dbReference type="InterPro" id="IPR027417">
    <property type="entry name" value="P-loop_NTPase"/>
</dbReference>
<keyword evidence="5" id="KW-0805">Transcription regulation</keyword>
<keyword evidence="4" id="KW-0902">Two-component regulatory system</keyword>
<dbReference type="CDD" id="cd00009">
    <property type="entry name" value="AAA"/>
    <property type="match status" value="1"/>
</dbReference>
<accession>A0A9E8KQY4</accession>
<dbReference type="GO" id="GO:0006355">
    <property type="term" value="P:regulation of DNA-templated transcription"/>
    <property type="evidence" value="ECO:0007669"/>
    <property type="project" value="InterPro"/>
</dbReference>
<dbReference type="InterPro" id="IPR025943">
    <property type="entry name" value="Sigma_54_int_dom_ATP-bd_2"/>
</dbReference>
<keyword evidence="2" id="KW-0547">Nucleotide-binding</keyword>
<dbReference type="PROSITE" id="PS00676">
    <property type="entry name" value="SIGMA54_INTERACT_2"/>
    <property type="match status" value="1"/>
</dbReference>
<dbReference type="InterPro" id="IPR025944">
    <property type="entry name" value="Sigma_54_int_dom_CS"/>
</dbReference>
<protein>
    <submittedName>
        <fullName evidence="11">Sigma-54 dependent transcriptional regulator</fullName>
    </submittedName>
</protein>
<evidence type="ECO:0000256" key="7">
    <source>
        <dbReference type="ARBA" id="ARBA00023163"/>
    </source>
</evidence>
<keyword evidence="12" id="KW-1185">Reference proteome</keyword>
<dbReference type="AlphaFoldDB" id="A0A9E8KQY4"/>
<dbReference type="EMBL" id="CP101527">
    <property type="protein sequence ID" value="UZW76898.1"/>
    <property type="molecule type" value="Genomic_DNA"/>
</dbReference>
<dbReference type="SMART" id="SM00382">
    <property type="entry name" value="AAA"/>
    <property type="match status" value="1"/>
</dbReference>
<feature type="domain" description="Response regulatory" evidence="10">
    <location>
        <begin position="16"/>
        <end position="130"/>
    </location>
</feature>
<dbReference type="CDD" id="cd17549">
    <property type="entry name" value="REC_DctD-like"/>
    <property type="match status" value="1"/>
</dbReference>
<dbReference type="PROSITE" id="PS50110">
    <property type="entry name" value="RESPONSE_REGULATORY"/>
    <property type="match status" value="1"/>
</dbReference>
<dbReference type="InterPro" id="IPR003593">
    <property type="entry name" value="AAA+_ATPase"/>
</dbReference>
<dbReference type="SUPFAM" id="SSF52540">
    <property type="entry name" value="P-loop containing nucleoside triphosphate hydrolases"/>
    <property type="match status" value="1"/>
</dbReference>
<dbReference type="InterPro" id="IPR058031">
    <property type="entry name" value="AAA_lid_NorR"/>
</dbReference>
<proteinExistence type="predicted"/>
<evidence type="ECO:0000313" key="12">
    <source>
        <dbReference type="Proteomes" id="UP001164472"/>
    </source>
</evidence>